<evidence type="ECO:0000313" key="3">
    <source>
        <dbReference type="Proteomes" id="UP001345013"/>
    </source>
</evidence>
<feature type="compositionally biased region" description="Polar residues" evidence="1">
    <location>
        <begin position="1"/>
        <end position="10"/>
    </location>
</feature>
<evidence type="ECO:0000313" key="2">
    <source>
        <dbReference type="EMBL" id="KAK5089702.1"/>
    </source>
</evidence>
<protein>
    <submittedName>
        <fullName evidence="2">Uncharacterized protein</fullName>
    </submittedName>
</protein>
<accession>A0ABR0K7D4</accession>
<sequence length="62" mass="6612">MDPNSDTQATDVYDRDLFIDGHPPPVRSKPPRPRTGSVVTLQCALQAPSTAVPAGSPSPRWG</sequence>
<evidence type="ECO:0000256" key="1">
    <source>
        <dbReference type="SAM" id="MobiDB-lite"/>
    </source>
</evidence>
<feature type="region of interest" description="Disordered" evidence="1">
    <location>
        <begin position="1"/>
        <end position="38"/>
    </location>
</feature>
<name>A0ABR0K7D4_9EURO</name>
<organism evidence="2 3">
    <name type="scientific">Lithohypha guttulata</name>
    <dbReference type="NCBI Taxonomy" id="1690604"/>
    <lineage>
        <taxon>Eukaryota</taxon>
        <taxon>Fungi</taxon>
        <taxon>Dikarya</taxon>
        <taxon>Ascomycota</taxon>
        <taxon>Pezizomycotina</taxon>
        <taxon>Eurotiomycetes</taxon>
        <taxon>Chaetothyriomycetidae</taxon>
        <taxon>Chaetothyriales</taxon>
        <taxon>Trichomeriaceae</taxon>
        <taxon>Lithohypha</taxon>
    </lineage>
</organism>
<dbReference type="EMBL" id="JAVRRG010000072">
    <property type="protein sequence ID" value="KAK5089702.1"/>
    <property type="molecule type" value="Genomic_DNA"/>
</dbReference>
<comment type="caution">
    <text evidence="2">The sequence shown here is derived from an EMBL/GenBank/DDBJ whole genome shotgun (WGS) entry which is preliminary data.</text>
</comment>
<reference evidence="2 3" key="1">
    <citation type="submission" date="2023-08" db="EMBL/GenBank/DDBJ databases">
        <title>Black Yeasts Isolated from many extreme environments.</title>
        <authorList>
            <person name="Coleine C."/>
            <person name="Stajich J.E."/>
            <person name="Selbmann L."/>
        </authorList>
    </citation>
    <scope>NUCLEOTIDE SEQUENCE [LARGE SCALE GENOMIC DNA]</scope>
    <source>
        <strain evidence="2 3">CCFEE 5885</strain>
    </source>
</reference>
<dbReference type="Proteomes" id="UP001345013">
    <property type="component" value="Unassembled WGS sequence"/>
</dbReference>
<proteinExistence type="predicted"/>
<gene>
    <name evidence="2" type="ORF">LTR24_005971</name>
</gene>
<feature type="region of interest" description="Disordered" evidence="1">
    <location>
        <begin position="43"/>
        <end position="62"/>
    </location>
</feature>
<keyword evidence="3" id="KW-1185">Reference proteome</keyword>